<dbReference type="InterPro" id="IPR050273">
    <property type="entry name" value="GppA/Ppx_hydrolase"/>
</dbReference>
<evidence type="ECO:0000256" key="3">
    <source>
        <dbReference type="ARBA" id="ARBA00020416"/>
    </source>
</evidence>
<proteinExistence type="inferred from homology"/>
<evidence type="ECO:0000313" key="9">
    <source>
        <dbReference type="Proteomes" id="UP000077407"/>
    </source>
</evidence>
<comment type="similarity">
    <text evidence="1">Belongs to the GppA/Ppx family.</text>
</comment>
<dbReference type="SUPFAM" id="SSF53067">
    <property type="entry name" value="Actin-like ATPase domain"/>
    <property type="match status" value="2"/>
</dbReference>
<dbReference type="InterPro" id="IPR003695">
    <property type="entry name" value="Ppx_GppA_N"/>
</dbReference>
<name>A0A168LQZ4_9CLOT</name>
<organism evidence="8 9">
    <name type="scientific">Clostridium ljungdahlii</name>
    <dbReference type="NCBI Taxonomy" id="1538"/>
    <lineage>
        <taxon>Bacteria</taxon>
        <taxon>Bacillati</taxon>
        <taxon>Bacillota</taxon>
        <taxon>Clostridia</taxon>
        <taxon>Eubacteriales</taxon>
        <taxon>Clostridiaceae</taxon>
        <taxon>Clostridium</taxon>
    </lineage>
</organism>
<dbReference type="NCBIfam" id="TIGR03706">
    <property type="entry name" value="exo_poly_only"/>
    <property type="match status" value="1"/>
</dbReference>
<dbReference type="Pfam" id="PF21447">
    <property type="entry name" value="Ppx-GppA_III"/>
    <property type="match status" value="1"/>
</dbReference>
<dbReference type="GO" id="GO:0006793">
    <property type="term" value="P:phosphorus metabolic process"/>
    <property type="evidence" value="ECO:0007669"/>
    <property type="project" value="InterPro"/>
</dbReference>
<comment type="caution">
    <text evidence="8">The sequence shown here is derived from an EMBL/GenBank/DDBJ whole genome shotgun (WGS) entry which is preliminary data.</text>
</comment>
<dbReference type="InterPro" id="IPR048950">
    <property type="entry name" value="Ppx_GppA_C"/>
</dbReference>
<dbReference type="PANTHER" id="PTHR30005">
    <property type="entry name" value="EXOPOLYPHOSPHATASE"/>
    <property type="match status" value="1"/>
</dbReference>
<evidence type="ECO:0000313" key="8">
    <source>
        <dbReference type="EMBL" id="OAA83577.1"/>
    </source>
</evidence>
<evidence type="ECO:0000256" key="4">
    <source>
        <dbReference type="ARBA" id="ARBA00022801"/>
    </source>
</evidence>
<accession>A0A168LQZ4</accession>
<evidence type="ECO:0000256" key="1">
    <source>
        <dbReference type="ARBA" id="ARBA00007125"/>
    </source>
</evidence>
<dbReference type="Gene3D" id="3.30.420.40">
    <property type="match status" value="1"/>
</dbReference>
<keyword evidence="4 8" id="KW-0378">Hydrolase</keyword>
<dbReference type="InterPro" id="IPR043129">
    <property type="entry name" value="ATPase_NBD"/>
</dbReference>
<dbReference type="PANTHER" id="PTHR30005:SF0">
    <property type="entry name" value="RETROGRADE REGULATION PROTEIN 2"/>
    <property type="match status" value="1"/>
</dbReference>
<dbReference type="PIRSF" id="PIRSF001267">
    <property type="entry name" value="Pyrophosphatase_GppA_Ppx"/>
    <property type="match status" value="1"/>
</dbReference>
<dbReference type="Gene3D" id="1.10.3210.10">
    <property type="entry name" value="Hypothetical protein af1432"/>
    <property type="match status" value="1"/>
</dbReference>
<sequence length="502" mass="56927">MKQIGIIDIGSNSIRLVLAKISENKCFNIIDEVKETVRLGKDMTIHGELNSLKIEKAIKAISFFKCLCEAQGITEIIAVATEAVRKASNQSKFINRVKSELSIEIRVLSGTAEAYYDYFGNINSMDISNALLMDIGGSSAELIWVENRKLKYSISLPFGAINLTERFYLNEAIDEKTEKDLKKFILSFYKDIPWLKEIKNLPLIGIGGTFRNIAKISRKKNEYPIDNIHNYTITMDEVEEIYNMIKIKNQAERKKIKGLSKNRADIFLGAVGAIVTLSQFLNLKKLYVSGCGIREGIIYEYILKNNKPLKDVLDFSINNYMVNHEMNLNHAKQVWKLAESLYNDLKPILNINCDYYNILKTAALLHDCGIHISYYNHHAHSFYIILNSKINGLSHKEQLMAAYIAALHRKNDFKINLQKYGKVISENDIEIIEKLAVLVRICENLDGGIHGNISSVSCTIRSDNVTINVKSKTDSFLEISQALECTAAFEKIFSKKLIIKAS</sequence>
<dbReference type="EMBL" id="LITT01000058">
    <property type="protein sequence ID" value="OAA83577.1"/>
    <property type="molecule type" value="Genomic_DNA"/>
</dbReference>
<dbReference type="Gene3D" id="3.30.420.150">
    <property type="entry name" value="Exopolyphosphatase. Domain 2"/>
    <property type="match status" value="1"/>
</dbReference>
<reference evidence="8 9" key="1">
    <citation type="journal article" date="2015" name="Biotechnol. Bioeng.">
        <title>Genome sequence and phenotypic characterization of Caulobacter segnis.</title>
        <authorList>
            <person name="Patel S."/>
            <person name="Fletcher B."/>
            <person name="Scott D.C."/>
            <person name="Ely B."/>
        </authorList>
    </citation>
    <scope>NUCLEOTIDE SEQUENCE [LARGE SCALE GENOMIC DNA]</scope>
    <source>
        <strain evidence="8 9">ERI-2</strain>
    </source>
</reference>
<dbReference type="Pfam" id="PF02541">
    <property type="entry name" value="Ppx-GppA"/>
    <property type="match status" value="1"/>
</dbReference>
<comment type="catalytic activity">
    <reaction evidence="5">
        <text>[phosphate](n) + H2O = [phosphate](n-1) + phosphate + H(+)</text>
        <dbReference type="Rhea" id="RHEA:21528"/>
        <dbReference type="Rhea" id="RHEA-COMP:9859"/>
        <dbReference type="Rhea" id="RHEA-COMP:14279"/>
        <dbReference type="ChEBI" id="CHEBI:15377"/>
        <dbReference type="ChEBI" id="CHEBI:15378"/>
        <dbReference type="ChEBI" id="CHEBI:16838"/>
        <dbReference type="ChEBI" id="CHEBI:43474"/>
        <dbReference type="EC" id="3.6.1.11"/>
    </reaction>
</comment>
<dbReference type="InterPro" id="IPR030673">
    <property type="entry name" value="PyroPPase_GppA_Ppx"/>
</dbReference>
<evidence type="ECO:0000259" key="7">
    <source>
        <dbReference type="Pfam" id="PF21447"/>
    </source>
</evidence>
<feature type="domain" description="Ppx/GppA phosphatase N-terminal" evidence="6">
    <location>
        <begin position="19"/>
        <end position="304"/>
    </location>
</feature>
<protein>
    <recommendedName>
        <fullName evidence="3">Exopolyphosphatase</fullName>
        <ecNumber evidence="2">3.6.1.11</ecNumber>
    </recommendedName>
</protein>
<dbReference type="OrthoDB" id="9807195at2"/>
<evidence type="ECO:0000256" key="2">
    <source>
        <dbReference type="ARBA" id="ARBA00012451"/>
    </source>
</evidence>
<dbReference type="GO" id="GO:0004309">
    <property type="term" value="F:exopolyphosphatase activity"/>
    <property type="evidence" value="ECO:0007669"/>
    <property type="project" value="UniProtKB-EC"/>
</dbReference>
<dbReference type="RefSeq" id="WP_063556649.1">
    <property type="nucleotide sequence ID" value="NZ_LITT01000058.1"/>
</dbReference>
<dbReference type="AlphaFoldDB" id="A0A168LQZ4"/>
<dbReference type="InterPro" id="IPR022371">
    <property type="entry name" value="Exopolyphosphatase"/>
</dbReference>
<evidence type="ECO:0000259" key="6">
    <source>
        <dbReference type="Pfam" id="PF02541"/>
    </source>
</evidence>
<dbReference type="SUPFAM" id="SSF109604">
    <property type="entry name" value="HD-domain/PDEase-like"/>
    <property type="match status" value="1"/>
</dbReference>
<dbReference type="EC" id="3.6.1.11" evidence="2"/>
<feature type="domain" description="Ppx/GppA phosphatase C-terminal" evidence="7">
    <location>
        <begin position="315"/>
        <end position="478"/>
    </location>
</feature>
<dbReference type="CDD" id="cd24052">
    <property type="entry name" value="ASKHA_NBD_HpPPX-GppA-like"/>
    <property type="match status" value="1"/>
</dbReference>
<gene>
    <name evidence="8" type="primary">ppx</name>
    <name evidence="8" type="ORF">WY13_03364</name>
</gene>
<dbReference type="PATRIC" id="fig|1538.10.peg.3423"/>
<evidence type="ECO:0000256" key="5">
    <source>
        <dbReference type="ARBA" id="ARBA00047607"/>
    </source>
</evidence>
<dbReference type="Proteomes" id="UP000077407">
    <property type="component" value="Unassembled WGS sequence"/>
</dbReference>